<dbReference type="Gene3D" id="3.30.360.10">
    <property type="entry name" value="Dihydrodipicolinate Reductase, domain 2"/>
    <property type="match status" value="1"/>
</dbReference>
<protein>
    <recommendedName>
        <fullName evidence="1">Gfo/Idh/MocA-like oxidoreductase N-terminal domain-containing protein</fullName>
    </recommendedName>
</protein>
<dbReference type="Gene3D" id="3.40.50.720">
    <property type="entry name" value="NAD(P)-binding Rossmann-like Domain"/>
    <property type="match status" value="1"/>
</dbReference>
<name>A0A6C0BQ69_9ZZZZ</name>
<sequence length="309" mass="35443">MLNCGLVGIGRWGKNLYRELGVRLTGVCELDESKWPSDRQVPFTTDIKDFLSWSNLDAVCIATPIHTHYELARQALLAGKHVWVEKPLCTSSEQAKSLVRLAREKRRRLFVGHIMNYHVGVQLILQWLYDHPHETVQAFYSERGKFMPDSKDHNPGPVLWDLGPHDVSIMCRLLPHRICDGTLIEATSQDLTVGLQLEGNRVAKFTWSRRFLHKRASYMIETPQFLVYFDDTKSDSSEQVKVFNKFTCQHEYLAPAEYVSPLEKEIQAFVECCIGPRDAYTNGEEGLRVVEILEMLEHGGIQEVENVLV</sequence>
<dbReference type="SUPFAM" id="SSF51735">
    <property type="entry name" value="NAD(P)-binding Rossmann-fold domains"/>
    <property type="match status" value="1"/>
</dbReference>
<dbReference type="GO" id="GO:0000166">
    <property type="term" value="F:nucleotide binding"/>
    <property type="evidence" value="ECO:0007669"/>
    <property type="project" value="InterPro"/>
</dbReference>
<dbReference type="InterPro" id="IPR036291">
    <property type="entry name" value="NAD(P)-bd_dom_sf"/>
</dbReference>
<organism evidence="2">
    <name type="scientific">viral metagenome</name>
    <dbReference type="NCBI Taxonomy" id="1070528"/>
    <lineage>
        <taxon>unclassified sequences</taxon>
        <taxon>metagenomes</taxon>
        <taxon>organismal metagenomes</taxon>
    </lineage>
</organism>
<proteinExistence type="predicted"/>
<accession>A0A6C0BQ69</accession>
<dbReference type="InterPro" id="IPR051450">
    <property type="entry name" value="Gfo/Idh/MocA_Oxidoreductases"/>
</dbReference>
<evidence type="ECO:0000259" key="1">
    <source>
        <dbReference type="Pfam" id="PF01408"/>
    </source>
</evidence>
<dbReference type="PANTHER" id="PTHR43377">
    <property type="entry name" value="BILIVERDIN REDUCTASE A"/>
    <property type="match status" value="1"/>
</dbReference>
<dbReference type="PANTHER" id="PTHR43377:SF6">
    <property type="entry name" value="GFO_IDH_MOCA-LIKE OXIDOREDUCTASE N-TERMINAL DOMAIN-CONTAINING PROTEIN"/>
    <property type="match status" value="1"/>
</dbReference>
<dbReference type="Pfam" id="PF01408">
    <property type="entry name" value="GFO_IDH_MocA"/>
    <property type="match status" value="1"/>
</dbReference>
<evidence type="ECO:0000313" key="2">
    <source>
        <dbReference type="EMBL" id="QHS93759.1"/>
    </source>
</evidence>
<dbReference type="InterPro" id="IPR000683">
    <property type="entry name" value="Gfo/Idh/MocA-like_OxRdtase_N"/>
</dbReference>
<dbReference type="EMBL" id="MN739209">
    <property type="protein sequence ID" value="QHS93759.1"/>
    <property type="molecule type" value="Genomic_DNA"/>
</dbReference>
<feature type="domain" description="Gfo/Idh/MocA-like oxidoreductase N-terminal" evidence="1">
    <location>
        <begin position="2"/>
        <end position="113"/>
    </location>
</feature>
<reference evidence="2" key="1">
    <citation type="journal article" date="2020" name="Nature">
        <title>Giant virus diversity and host interactions through global metagenomics.</title>
        <authorList>
            <person name="Schulz F."/>
            <person name="Roux S."/>
            <person name="Paez-Espino D."/>
            <person name="Jungbluth S."/>
            <person name="Walsh D.A."/>
            <person name="Denef V.J."/>
            <person name="McMahon K.D."/>
            <person name="Konstantinidis K.T."/>
            <person name="Eloe-Fadrosh E.A."/>
            <person name="Kyrpides N.C."/>
            <person name="Woyke T."/>
        </authorList>
    </citation>
    <scope>NUCLEOTIDE SEQUENCE</scope>
    <source>
        <strain evidence="2">GVMAG-M-3300018080-19</strain>
    </source>
</reference>
<dbReference type="AlphaFoldDB" id="A0A6C0BQ69"/>